<name>A0A5M8PRJ0_9LECA</name>
<comment type="caution">
    <text evidence="1">The sequence shown here is derived from an EMBL/GenBank/DDBJ whole genome shotgun (WGS) entry which is preliminary data.</text>
</comment>
<accession>A0A5M8PRJ0</accession>
<evidence type="ECO:0000313" key="1">
    <source>
        <dbReference type="EMBL" id="KAA6411599.1"/>
    </source>
</evidence>
<evidence type="ECO:0000313" key="2">
    <source>
        <dbReference type="Proteomes" id="UP000324767"/>
    </source>
</evidence>
<sequence>MLYIASSTRTLTHRSPLPEILQPRRGTEPIIWCAAGGETYIVLTMAYELARNAIPSMLTAAYNEILTGVILHGDSVIPGGMFQKSGTGNAALRIMNSNNHQLTYGVLGAAILALQGYMSDFSFGVASFTIFSEQPARPPQFDNSTWTKTMYRTNTMEPKCSKLDRSVSKRLTSSR</sequence>
<reference evidence="1 2" key="1">
    <citation type="submission" date="2019-09" db="EMBL/GenBank/DDBJ databases">
        <title>The hologenome of the rock-dwelling lichen Lasallia pustulata.</title>
        <authorList>
            <person name="Greshake Tzovaras B."/>
            <person name="Segers F."/>
            <person name="Bicker A."/>
            <person name="Dal Grande F."/>
            <person name="Otte J."/>
            <person name="Hankeln T."/>
            <person name="Schmitt I."/>
            <person name="Ebersberger I."/>
        </authorList>
    </citation>
    <scope>NUCLEOTIDE SEQUENCE [LARGE SCALE GENOMIC DNA]</scope>
    <source>
        <strain evidence="1">A1-1</strain>
    </source>
</reference>
<organism evidence="1 2">
    <name type="scientific">Lasallia pustulata</name>
    <dbReference type="NCBI Taxonomy" id="136370"/>
    <lineage>
        <taxon>Eukaryota</taxon>
        <taxon>Fungi</taxon>
        <taxon>Dikarya</taxon>
        <taxon>Ascomycota</taxon>
        <taxon>Pezizomycotina</taxon>
        <taxon>Lecanoromycetes</taxon>
        <taxon>OSLEUM clade</taxon>
        <taxon>Umbilicariomycetidae</taxon>
        <taxon>Umbilicariales</taxon>
        <taxon>Umbilicariaceae</taxon>
        <taxon>Lasallia</taxon>
    </lineage>
</organism>
<dbReference type="Proteomes" id="UP000324767">
    <property type="component" value="Unassembled WGS sequence"/>
</dbReference>
<dbReference type="EMBL" id="VXIT01000007">
    <property type="protein sequence ID" value="KAA6411599.1"/>
    <property type="molecule type" value="Genomic_DNA"/>
</dbReference>
<gene>
    <name evidence="1" type="ORF">FRX48_04879</name>
</gene>
<dbReference type="AlphaFoldDB" id="A0A5M8PRJ0"/>
<proteinExistence type="predicted"/>
<protein>
    <submittedName>
        <fullName evidence="1">Uncharacterized protein</fullName>
    </submittedName>
</protein>